<comment type="caution">
    <text evidence="2">The sequence shown here is derived from an EMBL/GenBank/DDBJ whole genome shotgun (WGS) entry which is preliminary data.</text>
</comment>
<dbReference type="AlphaFoldDB" id="A0A9Q1KNK9"/>
<feature type="region of interest" description="Disordered" evidence="1">
    <location>
        <begin position="93"/>
        <end position="116"/>
    </location>
</feature>
<dbReference type="OrthoDB" id="1939383at2759"/>
<evidence type="ECO:0000313" key="3">
    <source>
        <dbReference type="Proteomes" id="UP001153076"/>
    </source>
</evidence>
<evidence type="ECO:0000256" key="1">
    <source>
        <dbReference type="SAM" id="MobiDB-lite"/>
    </source>
</evidence>
<feature type="compositionally biased region" description="Basic and acidic residues" evidence="1">
    <location>
        <begin position="103"/>
        <end position="116"/>
    </location>
</feature>
<reference evidence="2" key="1">
    <citation type="submission" date="2022-04" db="EMBL/GenBank/DDBJ databases">
        <title>Carnegiea gigantea Genome sequencing and assembly v2.</title>
        <authorList>
            <person name="Copetti D."/>
            <person name="Sanderson M.J."/>
            <person name="Burquez A."/>
            <person name="Wojciechowski M.F."/>
        </authorList>
    </citation>
    <scope>NUCLEOTIDE SEQUENCE</scope>
    <source>
        <strain evidence="2">SGP5-SGP5p</strain>
        <tissue evidence="2">Aerial part</tissue>
    </source>
</reference>
<dbReference type="Proteomes" id="UP001153076">
    <property type="component" value="Unassembled WGS sequence"/>
</dbReference>
<evidence type="ECO:0000313" key="2">
    <source>
        <dbReference type="EMBL" id="KAJ8446094.1"/>
    </source>
</evidence>
<organism evidence="2 3">
    <name type="scientific">Carnegiea gigantea</name>
    <dbReference type="NCBI Taxonomy" id="171969"/>
    <lineage>
        <taxon>Eukaryota</taxon>
        <taxon>Viridiplantae</taxon>
        <taxon>Streptophyta</taxon>
        <taxon>Embryophyta</taxon>
        <taxon>Tracheophyta</taxon>
        <taxon>Spermatophyta</taxon>
        <taxon>Magnoliopsida</taxon>
        <taxon>eudicotyledons</taxon>
        <taxon>Gunneridae</taxon>
        <taxon>Pentapetalae</taxon>
        <taxon>Caryophyllales</taxon>
        <taxon>Cactineae</taxon>
        <taxon>Cactaceae</taxon>
        <taxon>Cactoideae</taxon>
        <taxon>Echinocereeae</taxon>
        <taxon>Carnegiea</taxon>
    </lineage>
</organism>
<name>A0A9Q1KNK9_9CARY</name>
<protein>
    <submittedName>
        <fullName evidence="2">Uncharacterized protein</fullName>
    </submittedName>
</protein>
<accession>A0A9Q1KNK9</accession>
<sequence length="238" mass="27668">MALYRWIVEQLLTDYKANPYLLVQSMQQLCMERYELVAPQHKCRAAKRLMKAWACNAYNNQVFKQAIEAIKKESKPISDPMFWEDRACPSIGPPQVQVKRGRPQSERRRDISEGRKRFTQSSILKCSVCKQYGHNSRSYRKDGKLLILKGKDKPSYKSKRGCHKSCIHINNPRYLPSKEGQEKQSRHFNIATLPDQESQENYSFQMNISCANQAYVSFDPPQLDELCILSDTNINILD</sequence>
<keyword evidence="3" id="KW-1185">Reference proteome</keyword>
<proteinExistence type="predicted"/>
<gene>
    <name evidence="2" type="ORF">Cgig2_017596</name>
</gene>
<dbReference type="EMBL" id="JAKOGI010000061">
    <property type="protein sequence ID" value="KAJ8446094.1"/>
    <property type="molecule type" value="Genomic_DNA"/>
</dbReference>